<keyword evidence="2" id="KW-0732">Signal</keyword>
<evidence type="ECO:0000256" key="2">
    <source>
        <dbReference type="ARBA" id="ARBA00022729"/>
    </source>
</evidence>
<evidence type="ECO:0000313" key="5">
    <source>
        <dbReference type="EMBL" id="KAJ8486562.1"/>
    </source>
</evidence>
<dbReference type="GO" id="GO:0010215">
    <property type="term" value="P:cellulose microfibril organization"/>
    <property type="evidence" value="ECO:0007669"/>
    <property type="project" value="InterPro"/>
</dbReference>
<dbReference type="InterPro" id="IPR006918">
    <property type="entry name" value="COBRA_pln"/>
</dbReference>
<dbReference type="GO" id="GO:0005886">
    <property type="term" value="C:plasma membrane"/>
    <property type="evidence" value="ECO:0007669"/>
    <property type="project" value="TreeGrafter"/>
</dbReference>
<reference evidence="5 6" key="1">
    <citation type="submission" date="2022-12" db="EMBL/GenBank/DDBJ databases">
        <title>Chromosome-scale assembly of the Ensete ventricosum genome.</title>
        <authorList>
            <person name="Dussert Y."/>
            <person name="Stocks J."/>
            <person name="Wendawek A."/>
            <person name="Woldeyes F."/>
            <person name="Nichols R.A."/>
            <person name="Borrell J.S."/>
        </authorList>
    </citation>
    <scope>NUCLEOTIDE SEQUENCE [LARGE SCALE GENOMIC DNA]</scope>
    <source>
        <strain evidence="6">cv. Maze</strain>
        <tissue evidence="5">Seeds</tissue>
    </source>
</reference>
<protein>
    <recommendedName>
        <fullName evidence="4">COBRA C-terminal domain-containing protein</fullName>
    </recommendedName>
</protein>
<keyword evidence="6" id="KW-1185">Reference proteome</keyword>
<evidence type="ECO:0000259" key="4">
    <source>
        <dbReference type="Pfam" id="PF25079"/>
    </source>
</evidence>
<dbReference type="GO" id="GO:0052324">
    <property type="term" value="P:plant-type cell wall cellulose biosynthetic process"/>
    <property type="evidence" value="ECO:0007669"/>
    <property type="project" value="TreeGrafter"/>
</dbReference>
<name>A0AAV8R1M9_ENSVE</name>
<organism evidence="5 6">
    <name type="scientific">Ensete ventricosum</name>
    <name type="common">Abyssinian banana</name>
    <name type="synonym">Musa ensete</name>
    <dbReference type="NCBI Taxonomy" id="4639"/>
    <lineage>
        <taxon>Eukaryota</taxon>
        <taxon>Viridiplantae</taxon>
        <taxon>Streptophyta</taxon>
        <taxon>Embryophyta</taxon>
        <taxon>Tracheophyta</taxon>
        <taxon>Spermatophyta</taxon>
        <taxon>Magnoliopsida</taxon>
        <taxon>Liliopsida</taxon>
        <taxon>Zingiberales</taxon>
        <taxon>Musaceae</taxon>
        <taxon>Ensete</taxon>
    </lineage>
</organism>
<proteinExistence type="inferred from homology"/>
<feature type="domain" description="COBRA C-terminal" evidence="4">
    <location>
        <begin position="72"/>
        <end position="205"/>
    </location>
</feature>
<dbReference type="PANTHER" id="PTHR31673:SF23">
    <property type="entry name" value="COBRA-LIKE PROTEIN 4"/>
    <property type="match status" value="1"/>
</dbReference>
<dbReference type="PANTHER" id="PTHR31673">
    <property type="entry name" value="PROTEIN COBRA"/>
    <property type="match status" value="1"/>
</dbReference>
<accession>A0AAV8R1M9</accession>
<gene>
    <name evidence="5" type="ORF">OPV22_019047</name>
</gene>
<evidence type="ECO:0000256" key="3">
    <source>
        <dbReference type="ARBA" id="ARBA00023180"/>
    </source>
</evidence>
<keyword evidence="3" id="KW-0325">Glycoprotein</keyword>
<dbReference type="InterPro" id="IPR056900">
    <property type="entry name" value="COB_C"/>
</dbReference>
<sequence length="213" mass="24364">MFSTAVAYDPLDPTGNITIKWDVISWTADGYVAVVVPSTIFLTPDKRRKTQALMTWNVTCTYSQFLASKHPTCCVSFSSFYNDTIIPCRSCACGCENKNCIRSDSNLLTTPGINTPKKDNAPLLQCTQHMCPVRVHWHVKLNYKDYWRAKIAITNFNYRMNYTLWTLVIQHPNLDNVTEVFSFDYKPLVPYGFINDTGMFYGMKKRSVSFGIC</sequence>
<dbReference type="Proteomes" id="UP001222027">
    <property type="component" value="Unassembled WGS sequence"/>
</dbReference>
<dbReference type="EMBL" id="JAQQAF010000005">
    <property type="protein sequence ID" value="KAJ8486562.1"/>
    <property type="molecule type" value="Genomic_DNA"/>
</dbReference>
<evidence type="ECO:0000256" key="1">
    <source>
        <dbReference type="ARBA" id="ARBA00005507"/>
    </source>
</evidence>
<comment type="similarity">
    <text evidence="1">Belongs to the COBRA family.</text>
</comment>
<comment type="caution">
    <text evidence="5">The sequence shown here is derived from an EMBL/GenBank/DDBJ whole genome shotgun (WGS) entry which is preliminary data.</text>
</comment>
<dbReference type="Pfam" id="PF25079">
    <property type="entry name" value="COB_C"/>
    <property type="match status" value="1"/>
</dbReference>
<evidence type="ECO:0000313" key="6">
    <source>
        <dbReference type="Proteomes" id="UP001222027"/>
    </source>
</evidence>
<dbReference type="AlphaFoldDB" id="A0AAV8R1M9"/>